<dbReference type="InterPro" id="IPR025943">
    <property type="entry name" value="Sigma_54_int_dom_ATP-bd_2"/>
</dbReference>
<dbReference type="InterPro" id="IPR058031">
    <property type="entry name" value="AAA_lid_NorR"/>
</dbReference>
<dbReference type="EMBL" id="QOHR01000002">
    <property type="protein sequence ID" value="REC58633.1"/>
    <property type="molecule type" value="Genomic_DNA"/>
</dbReference>
<dbReference type="Gene3D" id="3.40.50.300">
    <property type="entry name" value="P-loop containing nucleotide triphosphate hydrolases"/>
    <property type="match status" value="1"/>
</dbReference>
<dbReference type="PROSITE" id="PS00676">
    <property type="entry name" value="SIGMA54_INTERACT_2"/>
    <property type="match status" value="1"/>
</dbReference>
<dbReference type="FunFam" id="3.40.50.300:FF:000006">
    <property type="entry name" value="DNA-binding transcriptional regulator NtrC"/>
    <property type="match status" value="1"/>
</dbReference>
<comment type="function">
    <text evidence="1">Required for activation of most nif operons, which are directly involved in nitrogen fixation.</text>
</comment>
<evidence type="ECO:0000256" key="10">
    <source>
        <dbReference type="ARBA" id="ARBA00023163"/>
    </source>
</evidence>
<keyword evidence="13" id="KW-1185">Reference proteome</keyword>
<gene>
    <name evidence="12" type="ORF">DRV84_01955</name>
</gene>
<accession>A0A3D9BYL3</accession>
<dbReference type="OrthoDB" id="9805953at2"/>
<evidence type="ECO:0000256" key="5">
    <source>
        <dbReference type="ARBA" id="ARBA00022840"/>
    </source>
</evidence>
<keyword evidence="7" id="KW-0805">Transcription regulation</keyword>
<dbReference type="GO" id="GO:0003677">
    <property type="term" value="F:DNA binding"/>
    <property type="evidence" value="ECO:0007669"/>
    <property type="project" value="UniProtKB-KW"/>
</dbReference>
<evidence type="ECO:0000256" key="6">
    <source>
        <dbReference type="ARBA" id="ARBA00023012"/>
    </source>
</evidence>
<name>A0A3D9BYL3_9RHOB</name>
<evidence type="ECO:0000256" key="9">
    <source>
        <dbReference type="ARBA" id="ARBA00023159"/>
    </source>
</evidence>
<keyword evidence="5" id="KW-0067">ATP-binding</keyword>
<dbReference type="GO" id="GO:0006355">
    <property type="term" value="P:regulation of DNA-templated transcription"/>
    <property type="evidence" value="ECO:0007669"/>
    <property type="project" value="InterPro"/>
</dbReference>
<keyword evidence="10" id="KW-0804">Transcription</keyword>
<dbReference type="AlphaFoldDB" id="A0A3D9BYL3"/>
<dbReference type="SUPFAM" id="SSF52540">
    <property type="entry name" value="P-loop containing nucleoside triphosphate hydrolases"/>
    <property type="match status" value="1"/>
</dbReference>
<evidence type="ECO:0000256" key="2">
    <source>
        <dbReference type="ARBA" id="ARBA00011135"/>
    </source>
</evidence>
<dbReference type="SMART" id="SM00382">
    <property type="entry name" value="AAA"/>
    <property type="match status" value="1"/>
</dbReference>
<evidence type="ECO:0000256" key="3">
    <source>
        <dbReference type="ARBA" id="ARBA00015308"/>
    </source>
</evidence>
<proteinExistence type="predicted"/>
<comment type="caution">
    <text evidence="12">The sequence shown here is derived from an EMBL/GenBank/DDBJ whole genome shotgun (WGS) entry which is preliminary data.</text>
</comment>
<organism evidence="12 13">
    <name type="scientific">Rhodosalinus sediminis</name>
    <dbReference type="NCBI Taxonomy" id="1940533"/>
    <lineage>
        <taxon>Bacteria</taxon>
        <taxon>Pseudomonadati</taxon>
        <taxon>Pseudomonadota</taxon>
        <taxon>Alphaproteobacteria</taxon>
        <taxon>Rhodobacterales</taxon>
        <taxon>Paracoccaceae</taxon>
        <taxon>Rhodosalinus</taxon>
    </lineage>
</organism>
<dbReference type="InterPro" id="IPR027417">
    <property type="entry name" value="P-loop_NTPase"/>
</dbReference>
<protein>
    <recommendedName>
        <fullName evidence="3">Nif-specific regulatory protein</fullName>
    </recommendedName>
</protein>
<dbReference type="Pfam" id="PF25601">
    <property type="entry name" value="AAA_lid_14"/>
    <property type="match status" value="1"/>
</dbReference>
<dbReference type="Proteomes" id="UP000257131">
    <property type="component" value="Unassembled WGS sequence"/>
</dbReference>
<feature type="domain" description="Sigma-54 factor interaction" evidence="11">
    <location>
        <begin position="121"/>
        <end position="349"/>
    </location>
</feature>
<keyword evidence="4" id="KW-0547">Nucleotide-binding</keyword>
<dbReference type="Pfam" id="PF00158">
    <property type="entry name" value="Sigma54_activat"/>
    <property type="match status" value="1"/>
</dbReference>
<dbReference type="GO" id="GO:0005524">
    <property type="term" value="F:ATP binding"/>
    <property type="evidence" value="ECO:0007669"/>
    <property type="project" value="UniProtKB-KW"/>
</dbReference>
<evidence type="ECO:0000259" key="11">
    <source>
        <dbReference type="PROSITE" id="PS50045"/>
    </source>
</evidence>
<keyword evidence="9" id="KW-0010">Activator</keyword>
<evidence type="ECO:0000313" key="13">
    <source>
        <dbReference type="Proteomes" id="UP000257131"/>
    </source>
</evidence>
<evidence type="ECO:0000256" key="1">
    <source>
        <dbReference type="ARBA" id="ARBA00002167"/>
    </source>
</evidence>
<evidence type="ECO:0000256" key="8">
    <source>
        <dbReference type="ARBA" id="ARBA00023125"/>
    </source>
</evidence>
<evidence type="ECO:0000313" key="12">
    <source>
        <dbReference type="EMBL" id="REC58633.1"/>
    </source>
</evidence>
<sequence length="387" mass="40849">MLTESLAPAAALADLLARRRVTAALAETAEGAAARCLVVSAAQEAAAGRAQIVETARRIGARRLVVIATDDAQAAPLKVDTELNGRLVRATLARRRLAEDPLQDTALLALADLIAEGAHGMVAADAETGRLIDLARRVGESEVTVFVAGPTGTGKEVLARLVHEVSPRAGGPFVAINCAAIPENMLEATLFGHEKGAFTGAATASKGLIRAAHGGTLLLDEVSEMPLGLQAKILRVLQERRVTPLGAQTEQPVDVRVIATSNRDMREAVRAGTFREDLYYRLNVFPLATRALAERPDDVPALAAALIRRHCRDAAGLPELDPRAIARLLEHDWPGNVRELENVVQRALVLRDGHRITAEDIMLPGDAMPLAPPAAPAAAAATALQAA</sequence>
<keyword evidence="6" id="KW-0902">Two-component regulatory system</keyword>
<dbReference type="InterPro" id="IPR003593">
    <property type="entry name" value="AAA+_ATPase"/>
</dbReference>
<dbReference type="PANTHER" id="PTHR32071:SF21">
    <property type="entry name" value="TRANSCRIPTIONAL REGULATORY PROTEIN FLGR"/>
    <property type="match status" value="1"/>
</dbReference>
<keyword evidence="8" id="KW-0238">DNA-binding</keyword>
<evidence type="ECO:0000256" key="4">
    <source>
        <dbReference type="ARBA" id="ARBA00022741"/>
    </source>
</evidence>
<dbReference type="PANTHER" id="PTHR32071">
    <property type="entry name" value="TRANSCRIPTIONAL REGULATORY PROTEIN"/>
    <property type="match status" value="1"/>
</dbReference>
<dbReference type="InterPro" id="IPR002078">
    <property type="entry name" value="Sigma_54_int"/>
</dbReference>
<reference evidence="12 13" key="1">
    <citation type="journal article" date="2017" name="Int. J. Syst. Evol. Microbiol.">
        <title>Rhodosalinus sediminis gen. nov., sp. nov., isolated from marine saltern.</title>
        <authorList>
            <person name="Guo L.Y."/>
            <person name="Ling S.K."/>
            <person name="Li C.M."/>
            <person name="Chen G.J."/>
            <person name="Du Z.J."/>
        </authorList>
    </citation>
    <scope>NUCLEOTIDE SEQUENCE [LARGE SCALE GENOMIC DNA]</scope>
    <source>
        <strain evidence="12 13">WDN1C137</strain>
    </source>
</reference>
<dbReference type="GO" id="GO:0000160">
    <property type="term" value="P:phosphorelay signal transduction system"/>
    <property type="evidence" value="ECO:0007669"/>
    <property type="project" value="UniProtKB-KW"/>
</dbReference>
<comment type="subunit">
    <text evidence="2">Interacts with sigma-54.</text>
</comment>
<dbReference type="PROSITE" id="PS50045">
    <property type="entry name" value="SIGMA54_INTERACT_4"/>
    <property type="match status" value="1"/>
</dbReference>
<dbReference type="Gene3D" id="1.10.8.60">
    <property type="match status" value="1"/>
</dbReference>
<dbReference type="CDD" id="cd00009">
    <property type="entry name" value="AAA"/>
    <property type="match status" value="1"/>
</dbReference>
<dbReference type="PROSITE" id="PS00688">
    <property type="entry name" value="SIGMA54_INTERACT_3"/>
    <property type="match status" value="1"/>
</dbReference>
<dbReference type="InterPro" id="IPR025944">
    <property type="entry name" value="Sigma_54_int_dom_CS"/>
</dbReference>
<evidence type="ECO:0000256" key="7">
    <source>
        <dbReference type="ARBA" id="ARBA00023015"/>
    </source>
</evidence>